<dbReference type="InterPro" id="IPR050772">
    <property type="entry name" value="Hydratase-Decarb/MhpD_sf"/>
</dbReference>
<dbReference type="GO" id="GO:0008684">
    <property type="term" value="F:2-oxopent-4-enoate hydratase activity"/>
    <property type="evidence" value="ECO:0007669"/>
    <property type="project" value="TreeGrafter"/>
</dbReference>
<dbReference type="PANTHER" id="PTHR30143">
    <property type="entry name" value="ACID HYDRATASE"/>
    <property type="match status" value="1"/>
</dbReference>
<proteinExistence type="predicted"/>
<dbReference type="AlphaFoldDB" id="A0A7U4JAG7"/>
<organism evidence="1 2">
    <name type="scientific">Sphingomonas hengshuiensis</name>
    <dbReference type="NCBI Taxonomy" id="1609977"/>
    <lineage>
        <taxon>Bacteria</taxon>
        <taxon>Pseudomonadati</taxon>
        <taxon>Pseudomonadota</taxon>
        <taxon>Alphaproteobacteria</taxon>
        <taxon>Sphingomonadales</taxon>
        <taxon>Sphingomonadaceae</taxon>
        <taxon>Sphingomonas</taxon>
    </lineage>
</organism>
<evidence type="ECO:0000313" key="2">
    <source>
        <dbReference type="Proteomes" id="UP000032300"/>
    </source>
</evidence>
<dbReference type="EMBL" id="CP010836">
    <property type="protein sequence ID" value="AJP73219.1"/>
    <property type="molecule type" value="Genomic_DNA"/>
</dbReference>
<accession>A0A7U4JAG7</accession>
<evidence type="ECO:0000313" key="1">
    <source>
        <dbReference type="EMBL" id="AJP73219.1"/>
    </source>
</evidence>
<protein>
    <submittedName>
        <fullName evidence="1">2-keto-4-pentenoate hydratase</fullName>
    </submittedName>
</protein>
<dbReference type="PANTHER" id="PTHR30143:SF0">
    <property type="entry name" value="2-KETO-4-PENTENOATE HYDRATASE"/>
    <property type="match status" value="1"/>
</dbReference>
<dbReference type="OrthoDB" id="9792137at2"/>
<gene>
    <name evidence="1" type="ORF">TS85_17615</name>
</gene>
<dbReference type="Gene3D" id="3.90.850.10">
    <property type="entry name" value="Fumarylacetoacetase-like, C-terminal domain"/>
    <property type="match status" value="1"/>
</dbReference>
<dbReference type="Proteomes" id="UP000032300">
    <property type="component" value="Chromosome"/>
</dbReference>
<reference evidence="1 2" key="1">
    <citation type="journal article" date="2015" name="Int. J. Syst. Evol. Microbiol.">
        <title>Sphingomonas hengshuiensis sp. nov., isolated from lake wetland.</title>
        <authorList>
            <person name="Wei S."/>
            <person name="Wang T."/>
            <person name="Liu H."/>
            <person name="Zhang C."/>
            <person name="Guo J."/>
            <person name="Wang Q."/>
            <person name="Liang K."/>
            <person name="Zhang Z."/>
        </authorList>
    </citation>
    <scope>NUCLEOTIDE SEQUENCE [LARGE SCALE GENOMIC DNA]</scope>
    <source>
        <strain evidence="1 2">WHSC-8</strain>
    </source>
</reference>
<name>A0A7U4JAG7_9SPHN</name>
<dbReference type="GO" id="GO:0005737">
    <property type="term" value="C:cytoplasm"/>
    <property type="evidence" value="ECO:0007669"/>
    <property type="project" value="TreeGrafter"/>
</dbReference>
<reference evidence="1 2" key="2">
    <citation type="submission" date="2015-02" db="EMBL/GenBank/DDBJ databases">
        <title>The complete genome of Sphingomonas hengshuiensis sp. WHSC-8 isolated from soil of Hengshui Lake.</title>
        <authorList>
            <person name="Wei S."/>
            <person name="Guo J."/>
            <person name="Su C."/>
            <person name="Wu R."/>
            <person name="Zhang Z."/>
            <person name="Liang K."/>
            <person name="Li H."/>
            <person name="Wang T."/>
            <person name="Liu H."/>
            <person name="Zhang C."/>
            <person name="Li Z."/>
            <person name="Wang Q."/>
            <person name="Meng J."/>
        </authorList>
    </citation>
    <scope>NUCLEOTIDE SEQUENCE [LARGE SCALE GENOMIC DNA]</scope>
    <source>
        <strain evidence="1 2">WHSC-8</strain>
    </source>
</reference>
<sequence length="266" mass="28160">MSAQIAVADIARAFVHARRAGTGLTEYPGALPQSLDDAYRIQEHAIGLFDAPILGWKVGRIPDPLVGTYGNNRLAGPIFAGSVVDTAPGDVPEMPVFGDGFAAAEAEYLLRIGHLPESFDRAWTNDEVAGFVDEVRVGIEVASSPFVGINTHGPAVTISDFGNNNGLVVGAQVLRNEDFLSWPVALTIDGAVAGEGLARNMLDGPFGAVRFLFELAATRRLPLAAGQWISTGAVTGVHEVRPGALVEARFGDTMRVQCRIVGGRRD</sequence>
<dbReference type="InterPro" id="IPR036663">
    <property type="entry name" value="Fumarylacetoacetase_C_sf"/>
</dbReference>
<keyword evidence="2" id="KW-1185">Reference proteome</keyword>
<dbReference type="KEGG" id="sphi:TS85_17615"/>
<dbReference type="SUPFAM" id="SSF56529">
    <property type="entry name" value="FAH"/>
    <property type="match status" value="1"/>
</dbReference>
<dbReference type="RefSeq" id="WP_044333947.1">
    <property type="nucleotide sequence ID" value="NZ_CP010836.1"/>
</dbReference>